<dbReference type="GO" id="GO:0003677">
    <property type="term" value="F:DNA binding"/>
    <property type="evidence" value="ECO:0007669"/>
    <property type="project" value="InterPro"/>
</dbReference>
<dbReference type="Gene3D" id="1.10.260.40">
    <property type="entry name" value="lambda repressor-like DNA-binding domains"/>
    <property type="match status" value="1"/>
</dbReference>
<gene>
    <name evidence="2" type="ORF">SAMN04489727_9300</name>
</gene>
<reference evidence="3" key="1">
    <citation type="submission" date="2016-10" db="EMBL/GenBank/DDBJ databases">
        <authorList>
            <person name="Varghese N."/>
            <person name="Submissions S."/>
        </authorList>
    </citation>
    <scope>NUCLEOTIDE SEQUENCE [LARGE SCALE GENOMIC DNA]</scope>
    <source>
        <strain evidence="3">DSM 44544</strain>
    </source>
</reference>
<organism evidence="2 3">
    <name type="scientific">Amycolatopsis tolypomycina</name>
    <dbReference type="NCBI Taxonomy" id="208445"/>
    <lineage>
        <taxon>Bacteria</taxon>
        <taxon>Bacillati</taxon>
        <taxon>Actinomycetota</taxon>
        <taxon>Actinomycetes</taxon>
        <taxon>Pseudonocardiales</taxon>
        <taxon>Pseudonocardiaceae</taxon>
        <taxon>Amycolatopsis</taxon>
    </lineage>
</organism>
<protein>
    <submittedName>
        <fullName evidence="2">Helix-turn-helix domain-containing protein</fullName>
    </submittedName>
</protein>
<evidence type="ECO:0000313" key="3">
    <source>
        <dbReference type="Proteomes" id="UP000199622"/>
    </source>
</evidence>
<accession>A0A1H5DD92</accession>
<dbReference type="PROSITE" id="PS50943">
    <property type="entry name" value="HTH_CROC1"/>
    <property type="match status" value="1"/>
</dbReference>
<dbReference type="EMBL" id="FNSO01000004">
    <property type="protein sequence ID" value="SED76772.1"/>
    <property type="molecule type" value="Genomic_DNA"/>
</dbReference>
<evidence type="ECO:0000259" key="1">
    <source>
        <dbReference type="PROSITE" id="PS50943"/>
    </source>
</evidence>
<dbReference type="InterPro" id="IPR010982">
    <property type="entry name" value="Lambda_DNA-bd_dom_sf"/>
</dbReference>
<dbReference type="InterPro" id="IPR001387">
    <property type="entry name" value="Cro/C1-type_HTH"/>
</dbReference>
<sequence length="120" mass="13145">MSRSWKEVKADKLAIDREAGRDVDSARASAREATEAYVLGFRLAQLREDAGISQTELARRMGVSQPRISQLEQGDPGQMELDTLRRYITALGGRMRVVADFEDRDVTVSAAERGSAGACA</sequence>
<dbReference type="SMART" id="SM00530">
    <property type="entry name" value="HTH_XRE"/>
    <property type="match status" value="1"/>
</dbReference>
<dbReference type="SUPFAM" id="SSF47413">
    <property type="entry name" value="lambda repressor-like DNA-binding domains"/>
    <property type="match status" value="1"/>
</dbReference>
<dbReference type="Proteomes" id="UP000199622">
    <property type="component" value="Unassembled WGS sequence"/>
</dbReference>
<proteinExistence type="predicted"/>
<dbReference type="AlphaFoldDB" id="A0A1H5DD92"/>
<dbReference type="STRING" id="208445.SAMN04489727_9300"/>
<dbReference type="OrthoDB" id="5738376at2"/>
<keyword evidence="3" id="KW-1185">Reference proteome</keyword>
<name>A0A1H5DD92_9PSEU</name>
<feature type="domain" description="HTH cro/C1-type" evidence="1">
    <location>
        <begin position="43"/>
        <end position="74"/>
    </location>
</feature>
<evidence type="ECO:0000313" key="2">
    <source>
        <dbReference type="EMBL" id="SED76772.1"/>
    </source>
</evidence>
<dbReference type="Pfam" id="PF13560">
    <property type="entry name" value="HTH_31"/>
    <property type="match status" value="1"/>
</dbReference>
<dbReference type="CDD" id="cd00093">
    <property type="entry name" value="HTH_XRE"/>
    <property type="match status" value="1"/>
</dbReference>
<dbReference type="RefSeq" id="WP_091318858.1">
    <property type="nucleotide sequence ID" value="NZ_FNSO01000004.1"/>
</dbReference>